<feature type="region of interest" description="Disordered" evidence="1">
    <location>
        <begin position="1"/>
        <end position="42"/>
    </location>
</feature>
<dbReference type="Proteomes" id="UP000276133">
    <property type="component" value="Unassembled WGS sequence"/>
</dbReference>
<reference evidence="2 3" key="1">
    <citation type="journal article" date="2018" name="Sci. Rep.">
        <title>Genomic signatures of local adaptation to the degree of environmental predictability in rotifers.</title>
        <authorList>
            <person name="Franch-Gras L."/>
            <person name="Hahn C."/>
            <person name="Garcia-Roger E.M."/>
            <person name="Carmona M.J."/>
            <person name="Serra M."/>
            <person name="Gomez A."/>
        </authorList>
    </citation>
    <scope>NUCLEOTIDE SEQUENCE [LARGE SCALE GENOMIC DNA]</scope>
    <source>
        <strain evidence="2">HYR1</strain>
    </source>
</reference>
<keyword evidence="3" id="KW-1185">Reference proteome</keyword>
<sequence>MSIDVDDENQTASRSFSENVTANATVNAKKRKLDNGTQNEENKLCSTCNIPMAKRRYFLFQMQFKK</sequence>
<evidence type="ECO:0000313" key="2">
    <source>
        <dbReference type="EMBL" id="RNA39004.1"/>
    </source>
</evidence>
<accession>A0A3M7ST59</accession>
<proteinExistence type="predicted"/>
<comment type="caution">
    <text evidence="2">The sequence shown here is derived from an EMBL/GenBank/DDBJ whole genome shotgun (WGS) entry which is preliminary data.</text>
</comment>
<organism evidence="2 3">
    <name type="scientific">Brachionus plicatilis</name>
    <name type="common">Marine rotifer</name>
    <name type="synonym">Brachionus muelleri</name>
    <dbReference type="NCBI Taxonomy" id="10195"/>
    <lineage>
        <taxon>Eukaryota</taxon>
        <taxon>Metazoa</taxon>
        <taxon>Spiralia</taxon>
        <taxon>Gnathifera</taxon>
        <taxon>Rotifera</taxon>
        <taxon>Eurotatoria</taxon>
        <taxon>Monogononta</taxon>
        <taxon>Pseudotrocha</taxon>
        <taxon>Ploima</taxon>
        <taxon>Brachionidae</taxon>
        <taxon>Brachionus</taxon>
    </lineage>
</organism>
<dbReference type="AlphaFoldDB" id="A0A3M7ST59"/>
<protein>
    <submittedName>
        <fullName evidence="2">Uncharacterized protein</fullName>
    </submittedName>
</protein>
<feature type="compositionally biased region" description="Polar residues" evidence="1">
    <location>
        <begin position="10"/>
        <end position="26"/>
    </location>
</feature>
<name>A0A3M7ST59_BRAPC</name>
<evidence type="ECO:0000256" key="1">
    <source>
        <dbReference type="SAM" id="MobiDB-lite"/>
    </source>
</evidence>
<dbReference type="EMBL" id="REGN01000798">
    <property type="protein sequence ID" value="RNA39004.1"/>
    <property type="molecule type" value="Genomic_DNA"/>
</dbReference>
<evidence type="ECO:0000313" key="3">
    <source>
        <dbReference type="Proteomes" id="UP000276133"/>
    </source>
</evidence>
<gene>
    <name evidence="2" type="ORF">BpHYR1_041682</name>
</gene>